<sequence length="278" mass="31528">LGLERLILHHLLLYSDPELLVFVLNTTPQDDAFFLSRLRSSKTKCPPKIITADCSIKDRLLTGFQESFILRLYREKKADGFVKAFSDNPGALSGMGLLQRLVNRLYVRRVRLLPRFDVDVKRILDSCSPHMIEISPDLPHSLRRVQSLLVDIIRTCVRELKQTTSSTDDATEDESVQPSAGLLPSQLEILLKGRQFSTTEKQQRLLADLKQLRELLYQAEELDPITLYNRLNEIKEDKNLLTNNSGWLFTQTSSKLFAEVAGLCKVKSDSAESAVLGE</sequence>
<evidence type="ECO:0000313" key="4">
    <source>
        <dbReference type="WBParaSite" id="GPUH_0001586401-mRNA-1"/>
    </source>
</evidence>
<dbReference type="AlphaFoldDB" id="A0A183E4F1"/>
<keyword evidence="1" id="KW-0227">DNA damage</keyword>
<dbReference type="GO" id="GO:0000110">
    <property type="term" value="C:nucleotide-excision repair factor 1 complex"/>
    <property type="evidence" value="ECO:0007669"/>
    <property type="project" value="TreeGrafter"/>
</dbReference>
<name>A0A183E4F1_9BILA</name>
<keyword evidence="3" id="KW-0234">DNA repair</keyword>
<evidence type="ECO:0000256" key="2">
    <source>
        <dbReference type="ARBA" id="ARBA00022801"/>
    </source>
</evidence>
<dbReference type="GO" id="GO:1901255">
    <property type="term" value="P:nucleotide-excision repair involved in interstrand cross-link repair"/>
    <property type="evidence" value="ECO:0007669"/>
    <property type="project" value="TreeGrafter"/>
</dbReference>
<protein>
    <submittedName>
        <fullName evidence="4">SNF2_N domain-containing protein</fullName>
    </submittedName>
</protein>
<dbReference type="GO" id="GO:0003684">
    <property type="term" value="F:damaged DNA binding"/>
    <property type="evidence" value="ECO:0007669"/>
    <property type="project" value="TreeGrafter"/>
</dbReference>
<evidence type="ECO:0000256" key="1">
    <source>
        <dbReference type="ARBA" id="ARBA00022763"/>
    </source>
</evidence>
<dbReference type="PANTHER" id="PTHR10150">
    <property type="entry name" value="DNA REPAIR ENDONUCLEASE XPF"/>
    <property type="match status" value="1"/>
</dbReference>
<dbReference type="GO" id="GO:0003697">
    <property type="term" value="F:single-stranded DNA binding"/>
    <property type="evidence" value="ECO:0007669"/>
    <property type="project" value="TreeGrafter"/>
</dbReference>
<dbReference type="GO" id="GO:0000712">
    <property type="term" value="P:resolution of meiotic recombination intermediates"/>
    <property type="evidence" value="ECO:0007669"/>
    <property type="project" value="TreeGrafter"/>
</dbReference>
<evidence type="ECO:0000256" key="3">
    <source>
        <dbReference type="ARBA" id="ARBA00023204"/>
    </source>
</evidence>
<dbReference type="PANTHER" id="PTHR10150:SF0">
    <property type="entry name" value="DNA REPAIR ENDONUCLEASE XPF"/>
    <property type="match status" value="1"/>
</dbReference>
<proteinExistence type="predicted"/>
<reference evidence="4" key="1">
    <citation type="submission" date="2016-06" db="UniProtKB">
        <authorList>
            <consortium name="WormBaseParasite"/>
        </authorList>
    </citation>
    <scope>IDENTIFICATION</scope>
</reference>
<dbReference type="GO" id="GO:0000014">
    <property type="term" value="F:single-stranded DNA endodeoxyribonuclease activity"/>
    <property type="evidence" value="ECO:0007669"/>
    <property type="project" value="TreeGrafter"/>
</dbReference>
<keyword evidence="2" id="KW-0378">Hydrolase</keyword>
<dbReference type="GO" id="GO:0000724">
    <property type="term" value="P:double-strand break repair via homologous recombination"/>
    <property type="evidence" value="ECO:0007669"/>
    <property type="project" value="TreeGrafter"/>
</dbReference>
<dbReference type="WBParaSite" id="GPUH_0001586401-mRNA-1">
    <property type="protein sequence ID" value="GPUH_0001586401-mRNA-1"/>
    <property type="gene ID" value="GPUH_0001586401"/>
</dbReference>
<accession>A0A183E4F1</accession>
<organism evidence="4">
    <name type="scientific">Gongylonema pulchrum</name>
    <dbReference type="NCBI Taxonomy" id="637853"/>
    <lineage>
        <taxon>Eukaryota</taxon>
        <taxon>Metazoa</taxon>
        <taxon>Ecdysozoa</taxon>
        <taxon>Nematoda</taxon>
        <taxon>Chromadorea</taxon>
        <taxon>Rhabditida</taxon>
        <taxon>Spirurina</taxon>
        <taxon>Spiruromorpha</taxon>
        <taxon>Spiruroidea</taxon>
        <taxon>Gongylonematidae</taxon>
        <taxon>Gongylonema</taxon>
    </lineage>
</organism>